<dbReference type="GO" id="GO:0031468">
    <property type="term" value="P:nuclear membrane reassembly"/>
    <property type="evidence" value="ECO:0007669"/>
    <property type="project" value="TreeGrafter"/>
</dbReference>
<accession>A0A812AQ56</accession>
<reference evidence="4" key="1">
    <citation type="submission" date="2021-01" db="EMBL/GenBank/DDBJ databases">
        <authorList>
            <person name="Li R."/>
            <person name="Bekaert M."/>
        </authorList>
    </citation>
    <scope>NUCLEOTIDE SEQUENCE</scope>
    <source>
        <strain evidence="4">Farmed</strain>
    </source>
</reference>
<feature type="region of interest" description="Disordered" evidence="1">
    <location>
        <begin position="78"/>
        <end position="130"/>
    </location>
</feature>
<gene>
    <name evidence="4" type="ORF">SPHA_3418</name>
</gene>
<dbReference type="OrthoDB" id="25887at2759"/>
<feature type="domain" description="UBX" evidence="2">
    <location>
        <begin position="304"/>
        <end position="380"/>
    </location>
</feature>
<dbReference type="Pfam" id="PF00789">
    <property type="entry name" value="UBX"/>
    <property type="match status" value="1"/>
</dbReference>
<dbReference type="PROSITE" id="PS50033">
    <property type="entry name" value="UBX"/>
    <property type="match status" value="1"/>
</dbReference>
<dbReference type="GO" id="GO:0007030">
    <property type="term" value="P:Golgi organization"/>
    <property type="evidence" value="ECO:0007669"/>
    <property type="project" value="TreeGrafter"/>
</dbReference>
<dbReference type="Pfam" id="PF14555">
    <property type="entry name" value="UBA_4"/>
    <property type="match status" value="1"/>
</dbReference>
<dbReference type="Gene3D" id="1.10.8.10">
    <property type="entry name" value="DNA helicase RuvA subunit, C-terminal domain"/>
    <property type="match status" value="1"/>
</dbReference>
<dbReference type="SUPFAM" id="SSF46934">
    <property type="entry name" value="UBA-like"/>
    <property type="match status" value="1"/>
</dbReference>
<name>A0A812AQ56_ACAPH</name>
<dbReference type="EMBL" id="CAHIKZ030000102">
    <property type="protein sequence ID" value="CAE1152410.1"/>
    <property type="molecule type" value="Genomic_DNA"/>
</dbReference>
<dbReference type="SUPFAM" id="SSF54236">
    <property type="entry name" value="Ubiquitin-like"/>
    <property type="match status" value="1"/>
</dbReference>
<dbReference type="InterPro" id="IPR001012">
    <property type="entry name" value="UBX_dom"/>
</dbReference>
<dbReference type="InterPro" id="IPR009060">
    <property type="entry name" value="UBA-like_sf"/>
</dbReference>
<evidence type="ECO:0000256" key="1">
    <source>
        <dbReference type="SAM" id="MobiDB-lite"/>
    </source>
</evidence>
<dbReference type="SMART" id="SM00553">
    <property type="entry name" value="SEP"/>
    <property type="match status" value="1"/>
</dbReference>
<comment type="caution">
    <text evidence="4">The sequence shown here is derived from an EMBL/GenBank/DDBJ whole genome shotgun (WGS) entry which is preliminary data.</text>
</comment>
<dbReference type="GO" id="GO:0000045">
    <property type="term" value="P:autophagosome assembly"/>
    <property type="evidence" value="ECO:0007669"/>
    <property type="project" value="TreeGrafter"/>
</dbReference>
<dbReference type="GO" id="GO:0043130">
    <property type="term" value="F:ubiquitin binding"/>
    <property type="evidence" value="ECO:0007669"/>
    <property type="project" value="TreeGrafter"/>
</dbReference>
<dbReference type="GO" id="GO:0043161">
    <property type="term" value="P:proteasome-mediated ubiquitin-dependent protein catabolic process"/>
    <property type="evidence" value="ECO:0007669"/>
    <property type="project" value="TreeGrafter"/>
</dbReference>
<dbReference type="FunFam" id="3.30.420.210:FF:000002">
    <property type="entry name" value="UBX domain-containing protein 1"/>
    <property type="match status" value="1"/>
</dbReference>
<dbReference type="Gene3D" id="3.30.420.210">
    <property type="entry name" value="SEP domain"/>
    <property type="match status" value="1"/>
</dbReference>
<dbReference type="InterPro" id="IPR036241">
    <property type="entry name" value="NSFL1C_SEP_dom_sf"/>
</dbReference>
<dbReference type="CDD" id="cd14348">
    <property type="entry name" value="UBA_p47"/>
    <property type="match status" value="1"/>
</dbReference>
<dbReference type="PROSITE" id="PS51399">
    <property type="entry name" value="SEP"/>
    <property type="match status" value="1"/>
</dbReference>
<dbReference type="Gene3D" id="3.10.20.90">
    <property type="entry name" value="Phosphatidylinositol 3-kinase Catalytic Subunit, Chain A, domain 1"/>
    <property type="match status" value="1"/>
</dbReference>
<dbReference type="GO" id="GO:0005829">
    <property type="term" value="C:cytosol"/>
    <property type="evidence" value="ECO:0007669"/>
    <property type="project" value="TreeGrafter"/>
</dbReference>
<dbReference type="AlphaFoldDB" id="A0A812AQ56"/>
<dbReference type="Pfam" id="PF08059">
    <property type="entry name" value="SEP"/>
    <property type="match status" value="1"/>
</dbReference>
<evidence type="ECO:0000313" key="4">
    <source>
        <dbReference type="EMBL" id="CAE1152410.1"/>
    </source>
</evidence>
<protein>
    <submittedName>
        <fullName evidence="4">SHP1</fullName>
    </submittedName>
</protein>
<dbReference type="Proteomes" id="UP000597762">
    <property type="component" value="Unassembled WGS sequence"/>
</dbReference>
<feature type="domain" description="SEP" evidence="3">
    <location>
        <begin position="187"/>
        <end position="252"/>
    </location>
</feature>
<feature type="region of interest" description="Disordered" evidence="1">
    <location>
        <begin position="143"/>
        <end position="167"/>
    </location>
</feature>
<evidence type="ECO:0000313" key="5">
    <source>
        <dbReference type="Proteomes" id="UP000597762"/>
    </source>
</evidence>
<dbReference type="InterPro" id="IPR029071">
    <property type="entry name" value="Ubiquitin-like_domsf"/>
</dbReference>
<dbReference type="SUPFAM" id="SSF102848">
    <property type="entry name" value="NSFL1 (p97 ATPase) cofactor p47, SEP domain"/>
    <property type="match status" value="1"/>
</dbReference>
<organism evidence="4 5">
    <name type="scientific">Acanthosepion pharaonis</name>
    <name type="common">Pharaoh cuttlefish</name>
    <name type="synonym">Sepia pharaonis</name>
    <dbReference type="NCBI Taxonomy" id="158019"/>
    <lineage>
        <taxon>Eukaryota</taxon>
        <taxon>Metazoa</taxon>
        <taxon>Spiralia</taxon>
        <taxon>Lophotrochozoa</taxon>
        <taxon>Mollusca</taxon>
        <taxon>Cephalopoda</taxon>
        <taxon>Coleoidea</taxon>
        <taxon>Decapodiformes</taxon>
        <taxon>Sepiida</taxon>
        <taxon>Sepiina</taxon>
        <taxon>Sepiidae</taxon>
        <taxon>Acanthosepion</taxon>
    </lineage>
</organism>
<dbReference type="PANTHER" id="PTHR23333:SF20">
    <property type="entry name" value="NSFL1 COFACTOR P47"/>
    <property type="match status" value="1"/>
</dbReference>
<dbReference type="GO" id="GO:0005634">
    <property type="term" value="C:nucleus"/>
    <property type="evidence" value="ECO:0007669"/>
    <property type="project" value="TreeGrafter"/>
</dbReference>
<proteinExistence type="predicted"/>
<dbReference type="InterPro" id="IPR012989">
    <property type="entry name" value="SEP_domain"/>
</dbReference>
<evidence type="ECO:0000259" key="2">
    <source>
        <dbReference type="PROSITE" id="PS50033"/>
    </source>
</evidence>
<keyword evidence="5" id="KW-1185">Reference proteome</keyword>
<evidence type="ECO:0000259" key="3">
    <source>
        <dbReference type="PROSITE" id="PS51399"/>
    </source>
</evidence>
<dbReference type="GO" id="GO:0061025">
    <property type="term" value="P:membrane fusion"/>
    <property type="evidence" value="ECO:0007669"/>
    <property type="project" value="TreeGrafter"/>
</dbReference>
<dbReference type="PANTHER" id="PTHR23333">
    <property type="entry name" value="UBX DOMAIN CONTAINING PROTEIN"/>
    <property type="match status" value="1"/>
</dbReference>
<sequence length="382" mass="42323">MDPMKESLIEQFINVAGVDKDRAKFFLESSSWDLSLAIASFYEDDHEMDVGMYSAAASMSEPSSPPSTGPKLAEAAFKPQQEKPKFASITDIRQSDNTDSDEEGQAFYTGGSERSGQQVLGPPKKKSGSQFVDDIFRQVKEHGAEVVDPDQPQEKRSAAFRGTGYRLGDMEGASDVIKGENLSDEPQPTRVLKMWKNGFSIDDGPLREYTDEKNKKFLDSITRGEIPQELVQEAEGGKINLNMERHQDMDYVPPKRKMTAFMGQGHMLGSPSPAMSSFPSSSTAAAAAGSSTDPVVKADLKVDSSKPTTNIQIRLVDGARLKLTLNHSHRISDIRNYIVSERPEYACEPFFLSTYTSKELEDENQTLVESNLLNAVVMQRRK</sequence>